<gene>
    <name evidence="5" type="ORF">SMAX5B_007524</name>
</gene>
<dbReference type="Gene3D" id="2.60.40.3210">
    <property type="entry name" value="Zona pellucida, ZP-N domain"/>
    <property type="match status" value="1"/>
</dbReference>
<keyword evidence="2" id="KW-1015">Disulfide bond</keyword>
<dbReference type="OMA" id="IASPIHC"/>
<dbReference type="PROSITE" id="PS51034">
    <property type="entry name" value="ZP_2"/>
    <property type="match status" value="1"/>
</dbReference>
<feature type="domain" description="ZP" evidence="4">
    <location>
        <begin position="51"/>
        <end position="300"/>
    </location>
</feature>
<dbReference type="Pfam" id="PF23344">
    <property type="entry name" value="ZP-N"/>
    <property type="match status" value="1"/>
</dbReference>
<dbReference type="AlphaFoldDB" id="A0A2U9BRS2"/>
<dbReference type="Pfam" id="PF00100">
    <property type="entry name" value="Zona_pellucida"/>
    <property type="match status" value="1"/>
</dbReference>
<dbReference type="STRING" id="52904.ENSSMAP00000007845"/>
<sequence>MPEIPAKSAAKKGSKKAVAKTGFGVHNCGHNEDASIVCEVLHPLFETTQLICGREKLQIGLNLAAITSMGLNPHSGNLAVGNCSWVRAHGDVVWYEVEARVGACGNKLRTNRTHVIYSNSLFIYPTNVSFARPTSLPFSCAYPRNTDTSLDVAIRPILPTAPGLSGSGTKARATMTLFRNSNFTEPYRSGSVILPVGSPLYVGISVVDPSFAVVLEDCYATHSSNPVDPTRYYFIQNKCPTDPRQVALVESGSSRQARFSALLFLRQGEYRDIYLHCSLSLCDQMSSHCVPYCRRRTYRSVSSSAPLKPLTFGPITWDKSPK</sequence>
<evidence type="ECO:0000256" key="3">
    <source>
        <dbReference type="ARBA" id="ARBA00023180"/>
    </source>
</evidence>
<dbReference type="PANTHER" id="PTHR14002">
    <property type="entry name" value="ENDOGLIN/TGF-BETA RECEPTOR TYPE III"/>
    <property type="match status" value="1"/>
</dbReference>
<dbReference type="PANTHER" id="PTHR14002:SF20">
    <property type="entry name" value="ZONA PELLUCIDA-LIKE DOMAIN-CONTAINING PROTEIN 1"/>
    <property type="match status" value="1"/>
</dbReference>
<dbReference type="InterPro" id="IPR055355">
    <property type="entry name" value="ZP-C"/>
</dbReference>
<keyword evidence="3" id="KW-0325">Glycoprotein</keyword>
<proteinExistence type="predicted"/>
<organism evidence="5 6">
    <name type="scientific">Scophthalmus maximus</name>
    <name type="common">Turbot</name>
    <name type="synonym">Psetta maxima</name>
    <dbReference type="NCBI Taxonomy" id="52904"/>
    <lineage>
        <taxon>Eukaryota</taxon>
        <taxon>Metazoa</taxon>
        <taxon>Chordata</taxon>
        <taxon>Craniata</taxon>
        <taxon>Vertebrata</taxon>
        <taxon>Euteleostomi</taxon>
        <taxon>Actinopterygii</taxon>
        <taxon>Neopterygii</taxon>
        <taxon>Teleostei</taxon>
        <taxon>Neoteleostei</taxon>
        <taxon>Acanthomorphata</taxon>
        <taxon>Carangaria</taxon>
        <taxon>Pleuronectiformes</taxon>
        <taxon>Pleuronectoidei</taxon>
        <taxon>Scophthalmidae</taxon>
        <taxon>Scophthalmus</taxon>
    </lineage>
</organism>
<evidence type="ECO:0000313" key="6">
    <source>
        <dbReference type="Proteomes" id="UP000246464"/>
    </source>
</evidence>
<dbReference type="InterPro" id="IPR001507">
    <property type="entry name" value="ZP_dom"/>
</dbReference>
<dbReference type="EMBL" id="CP026250">
    <property type="protein sequence ID" value="AWP06082.1"/>
    <property type="molecule type" value="Genomic_DNA"/>
</dbReference>
<evidence type="ECO:0000256" key="2">
    <source>
        <dbReference type="ARBA" id="ARBA00023157"/>
    </source>
</evidence>
<keyword evidence="1" id="KW-0732">Signal</keyword>
<reference evidence="5 6" key="1">
    <citation type="submission" date="2017-12" db="EMBL/GenBank/DDBJ databases">
        <title>Integrating genomic resources of turbot (Scophthalmus maximus) in depth evaluation of genetic and physical mapping variation across individuals.</title>
        <authorList>
            <person name="Martinez P."/>
        </authorList>
    </citation>
    <scope>NUCLEOTIDE SEQUENCE [LARGE SCALE GENOMIC DNA]</scope>
</reference>
<evidence type="ECO:0000256" key="1">
    <source>
        <dbReference type="ARBA" id="ARBA00022729"/>
    </source>
</evidence>
<dbReference type="PRINTS" id="PR00023">
    <property type="entry name" value="ZPELLUCIDA"/>
</dbReference>
<evidence type="ECO:0000313" key="5">
    <source>
        <dbReference type="EMBL" id="AWP06082.1"/>
    </source>
</evidence>
<protein>
    <submittedName>
        <fullName evidence="5">Putative uromodulin-like</fullName>
    </submittedName>
</protein>
<dbReference type="Gene3D" id="2.60.40.4100">
    <property type="entry name" value="Zona pellucida, ZP-C domain"/>
    <property type="match status" value="1"/>
</dbReference>
<dbReference type="InterPro" id="IPR042235">
    <property type="entry name" value="ZP-C_dom"/>
</dbReference>
<evidence type="ECO:0000259" key="4">
    <source>
        <dbReference type="PROSITE" id="PS51034"/>
    </source>
</evidence>
<accession>A0A2U9BRS2</accession>
<keyword evidence="6" id="KW-1185">Reference proteome</keyword>
<dbReference type="SMART" id="SM00241">
    <property type="entry name" value="ZP"/>
    <property type="match status" value="1"/>
</dbReference>
<name>A0A2U9BRS2_SCOMX</name>
<dbReference type="InterPro" id="IPR048290">
    <property type="entry name" value="ZP_chr"/>
</dbReference>
<dbReference type="InterPro" id="IPR055356">
    <property type="entry name" value="ZP-N"/>
</dbReference>
<dbReference type="Proteomes" id="UP000246464">
    <property type="component" value="Chromosome 8"/>
</dbReference>